<feature type="transmembrane region" description="Helical" evidence="1">
    <location>
        <begin position="282"/>
        <end position="304"/>
    </location>
</feature>
<evidence type="ECO:0000313" key="3">
    <source>
        <dbReference type="Proteomes" id="UP000283297"/>
    </source>
</evidence>
<organism evidence="2 3">
    <name type="scientific">Agathobacter rectalis</name>
    <dbReference type="NCBI Taxonomy" id="39491"/>
    <lineage>
        <taxon>Bacteria</taxon>
        <taxon>Bacillati</taxon>
        <taxon>Bacillota</taxon>
        <taxon>Clostridia</taxon>
        <taxon>Lachnospirales</taxon>
        <taxon>Lachnospiraceae</taxon>
        <taxon>Agathobacter</taxon>
    </lineage>
</organism>
<evidence type="ECO:0000313" key="2">
    <source>
        <dbReference type="EMBL" id="RHL29863.1"/>
    </source>
</evidence>
<accession>A0A415K0M3</accession>
<comment type="caution">
    <text evidence="2">The sequence shown here is derived from an EMBL/GenBank/DDBJ whole genome shotgun (WGS) entry which is preliminary data.</text>
</comment>
<reference evidence="2 3" key="1">
    <citation type="submission" date="2018-08" db="EMBL/GenBank/DDBJ databases">
        <title>A genome reference for cultivated species of the human gut microbiota.</title>
        <authorList>
            <person name="Zou Y."/>
            <person name="Xue W."/>
            <person name="Luo G."/>
        </authorList>
    </citation>
    <scope>NUCLEOTIDE SEQUENCE [LARGE SCALE GENOMIC DNA]</scope>
    <source>
        <strain evidence="2 3">AF38-24</strain>
    </source>
</reference>
<keyword evidence="1" id="KW-0812">Transmembrane</keyword>
<keyword evidence="1" id="KW-0472">Membrane</keyword>
<dbReference type="AlphaFoldDB" id="A0A415K0M3"/>
<sequence length="452" mass="51012">MFETRKISIWDMFIYTLSQWKKIAIACLAGAILFGALSYYKSGKIETEVTIQKDLEGFKDDEVENAQRVADLDDSLKDIEDYYYFSPVMTMLASEVPKVTLTYYFEAENDSTDGKLAQNIKKMYATYVNSDDISAEIVKREKKDDISMADISSLIDVTTTTQYEDTSSVLTINVRGINKNMAKEIAKIIVDDFEQYAISVSDSVAQHKAVLVGESYSCGFDQHIADSQNSVRNVYTNAKTKVDESLEQLSDNEKRAYDIIKSEKKSTADEKIIPKKSISKKYVVVGAFLGIVIIGGIYCFIYMFGKKIRCSADVANLTQSETLACISDNKKESIFSGMRRDKALDMDIDKIASEISIMCKQQRIEKLCVVSTCNLEMNELVKKFENYLKKEEIKISVISDVCNKFDNIEEIVTCGNIVYWEVKDKSEFSSIKSIASIGRRQKLNVIGNIVEG</sequence>
<protein>
    <recommendedName>
        <fullName evidence="4">Capsular polysaccharide biosynthesis protein</fullName>
    </recommendedName>
</protein>
<evidence type="ECO:0008006" key="4">
    <source>
        <dbReference type="Google" id="ProtNLM"/>
    </source>
</evidence>
<proteinExistence type="predicted"/>
<dbReference type="RefSeq" id="WP_118369515.1">
    <property type="nucleotide sequence ID" value="NZ_QRON01000002.1"/>
</dbReference>
<keyword evidence="1" id="KW-1133">Transmembrane helix</keyword>
<feature type="transmembrane region" description="Helical" evidence="1">
    <location>
        <begin position="20"/>
        <end position="40"/>
    </location>
</feature>
<name>A0A415K0M3_9FIRM</name>
<dbReference type="Proteomes" id="UP000283297">
    <property type="component" value="Unassembled WGS sequence"/>
</dbReference>
<evidence type="ECO:0000256" key="1">
    <source>
        <dbReference type="SAM" id="Phobius"/>
    </source>
</evidence>
<gene>
    <name evidence="2" type="ORF">DW028_04375</name>
</gene>
<dbReference type="EMBL" id="QRON01000002">
    <property type="protein sequence ID" value="RHL29863.1"/>
    <property type="molecule type" value="Genomic_DNA"/>
</dbReference>